<reference evidence="1" key="1">
    <citation type="journal article" date="2020" name="mSystems">
        <title>Genome- and Community-Level Interaction Insights into Carbon Utilization and Element Cycling Functions of Hydrothermarchaeota in Hydrothermal Sediment.</title>
        <authorList>
            <person name="Zhou Z."/>
            <person name="Liu Y."/>
            <person name="Xu W."/>
            <person name="Pan J."/>
            <person name="Luo Z.H."/>
            <person name="Li M."/>
        </authorList>
    </citation>
    <scope>NUCLEOTIDE SEQUENCE [LARGE SCALE GENOMIC DNA]</scope>
    <source>
        <strain evidence="1">SpSt-110</strain>
    </source>
</reference>
<comment type="caution">
    <text evidence="1">The sequence shown here is derived from an EMBL/GenBank/DDBJ whole genome shotgun (WGS) entry which is preliminary data.</text>
</comment>
<protein>
    <submittedName>
        <fullName evidence="1">DUF429 domain-containing protein</fullName>
    </submittedName>
</protein>
<sequence length="176" mass="19242">MVAVAGVDLRGSERRPSGIAILHDKGLYINRLYSDEEILRRLLEFNVKIVAVDSPLAHSSSFRHVDKTMIKLGLRVLPPGWRGMRMLVERGIKLASSLSSLGILVLETHPRSALKTSRCGNLGELASKMGIPQPSGLSRDEEDALIAAFVSLKFLQGEVIEVEGADGRIYLLPPVC</sequence>
<dbReference type="EMBL" id="DRYK01000008">
    <property type="protein sequence ID" value="HHP67214.1"/>
    <property type="molecule type" value="Genomic_DNA"/>
</dbReference>
<accession>A0A7J3XWY4</accession>
<proteinExistence type="predicted"/>
<evidence type="ECO:0000313" key="1">
    <source>
        <dbReference type="EMBL" id="HHP67214.1"/>
    </source>
</evidence>
<gene>
    <name evidence="1" type="ORF">ENM60_00205</name>
</gene>
<organism evidence="1">
    <name type="scientific">Thermogladius calderae</name>
    <dbReference type="NCBI Taxonomy" id="1200300"/>
    <lineage>
        <taxon>Archaea</taxon>
        <taxon>Thermoproteota</taxon>
        <taxon>Thermoprotei</taxon>
        <taxon>Desulfurococcales</taxon>
        <taxon>Desulfurococcaceae</taxon>
        <taxon>Thermogladius</taxon>
    </lineage>
</organism>
<dbReference type="AlphaFoldDB" id="A0A7J3XWY4"/>
<name>A0A7J3XWY4_9CREN</name>